<dbReference type="GO" id="GO:0090614">
    <property type="term" value="F:5'-methylthioadenosine deaminase activity"/>
    <property type="evidence" value="ECO:0007669"/>
    <property type="project" value="UniProtKB-UniRule"/>
</dbReference>
<comment type="caution">
    <text evidence="6">The sequence shown here is derived from an EMBL/GenBank/DDBJ whole genome shotgun (WGS) entry which is preliminary data.</text>
</comment>
<evidence type="ECO:0000313" key="7">
    <source>
        <dbReference type="Proteomes" id="UP001139150"/>
    </source>
</evidence>
<keyword evidence="1 4" id="KW-0479">Metal-binding</keyword>
<dbReference type="SUPFAM" id="SSF51556">
    <property type="entry name" value="Metallo-dependent hydrolases"/>
    <property type="match status" value="1"/>
</dbReference>
<dbReference type="FunFam" id="3.20.20.140:FF:000014">
    <property type="entry name" value="5-methylthioadenosine/S-adenosylhomocysteine deaminase"/>
    <property type="match status" value="1"/>
</dbReference>
<feature type="binding site" evidence="4">
    <location>
        <position position="63"/>
    </location>
    <ligand>
        <name>Zn(2+)</name>
        <dbReference type="ChEBI" id="CHEBI:29105"/>
    </ligand>
</feature>
<dbReference type="CDD" id="cd01298">
    <property type="entry name" value="ATZ_TRZ_like"/>
    <property type="match status" value="1"/>
</dbReference>
<dbReference type="PANTHER" id="PTHR43794">
    <property type="entry name" value="AMINOHYDROLASE SSNA-RELATED"/>
    <property type="match status" value="1"/>
</dbReference>
<sequence>MSKILLKQAEIVTMNESDDIFVGDILIEHDRIKEIGVNLDPSTVDKVIDASNKTVIPGFVQTHIHLCQTVFRGRADDLELLDWLKKRIWPLEAAHDEESVYYSALLGIGELIQSGTTSIVDMETVHHTDSAFQAIASSGIRALSGKVMMDKGDEVPKILQENTKQSIQESVDLLEKWHNYDDGRIKYAFSPRFVVSCTEPLLKEVANLSAHYGVNVHTHASENRGEIKIVEQETGMRNIEYLDHIGLANDRLILAHCVWLSENEKRIIKEKGIHVSHCPGSNLKLASGVAEIPSLLNEQVSVSLGADGAPCNNNLDMFNEMRLAALIQKPLHGPTTMDAKTVLKMATIGGAKAVGLESEIGSIVVGKKADLVMLDLHDFHTYPSFDVDPISRIVYSATRADVITSIINGKIVMENRIMKTLDKAMVLAEANRSIQRMTKRMTTIV</sequence>
<feature type="binding site" evidence="4">
    <location>
        <position position="222"/>
    </location>
    <ligand>
        <name>substrate</name>
    </ligand>
</feature>
<evidence type="ECO:0000256" key="4">
    <source>
        <dbReference type="HAMAP-Rule" id="MF_01281"/>
    </source>
</evidence>
<dbReference type="EMBL" id="JAKRYL010000002">
    <property type="protein sequence ID" value="MCL7745792.1"/>
    <property type="molecule type" value="Genomic_DNA"/>
</dbReference>
<gene>
    <name evidence="4" type="primary">mtaD</name>
    <name evidence="6" type="ORF">MF646_01540</name>
</gene>
<dbReference type="EC" id="3.5.4.28" evidence="4"/>
<feature type="binding site" evidence="4">
    <location>
        <position position="219"/>
    </location>
    <ligand>
        <name>Zn(2+)</name>
        <dbReference type="ChEBI" id="CHEBI:29105"/>
    </ligand>
</feature>
<dbReference type="EC" id="3.5.4.31" evidence="4"/>
<dbReference type="HAMAP" id="MF_01281">
    <property type="entry name" value="MTA_SAH_deamin"/>
    <property type="match status" value="1"/>
</dbReference>
<evidence type="ECO:0000256" key="1">
    <source>
        <dbReference type="ARBA" id="ARBA00022723"/>
    </source>
</evidence>
<dbReference type="InterPro" id="IPR032466">
    <property type="entry name" value="Metal_Hydrolase"/>
</dbReference>
<protein>
    <recommendedName>
        <fullName evidence="4">5-methylthioadenosine/S-adenosylhomocysteine deaminase</fullName>
        <shortName evidence="4">MTA/SAH deaminase</shortName>
        <ecNumber evidence="4">3.5.4.28</ecNumber>
        <ecNumber evidence="4">3.5.4.31</ecNumber>
    </recommendedName>
</protein>
<dbReference type="Gene3D" id="3.20.20.140">
    <property type="entry name" value="Metal-dependent hydrolases"/>
    <property type="match status" value="1"/>
</dbReference>
<keyword evidence="2 4" id="KW-0378">Hydrolase</keyword>
<dbReference type="Pfam" id="PF01979">
    <property type="entry name" value="Amidohydro_1"/>
    <property type="match status" value="1"/>
</dbReference>
<accession>A0A9X1ZY47</accession>
<keyword evidence="3 4" id="KW-0862">Zinc</keyword>
<organism evidence="6 7">
    <name type="scientific">Halalkalibacter alkaliphilus</name>
    <dbReference type="NCBI Taxonomy" id="2917993"/>
    <lineage>
        <taxon>Bacteria</taxon>
        <taxon>Bacillati</taxon>
        <taxon>Bacillota</taxon>
        <taxon>Bacilli</taxon>
        <taxon>Bacillales</taxon>
        <taxon>Bacillaceae</taxon>
        <taxon>Halalkalibacter</taxon>
    </lineage>
</organism>
<dbReference type="InterPro" id="IPR023512">
    <property type="entry name" value="Deaminase_MtaD/DadD"/>
</dbReference>
<evidence type="ECO:0000256" key="2">
    <source>
        <dbReference type="ARBA" id="ARBA00022801"/>
    </source>
</evidence>
<comment type="cofactor">
    <cofactor evidence="4">
        <name>Zn(2+)</name>
        <dbReference type="ChEBI" id="CHEBI:29105"/>
    </cofactor>
    <text evidence="4">Binds 1 zinc ion per subunit.</text>
</comment>
<feature type="domain" description="Amidohydrolase-related" evidence="5">
    <location>
        <begin position="54"/>
        <end position="412"/>
    </location>
</feature>
<dbReference type="PANTHER" id="PTHR43794:SF11">
    <property type="entry name" value="AMIDOHYDROLASE-RELATED DOMAIN-CONTAINING PROTEIN"/>
    <property type="match status" value="1"/>
</dbReference>
<dbReference type="InterPro" id="IPR050287">
    <property type="entry name" value="MTA/SAH_deaminase"/>
</dbReference>
<dbReference type="InterPro" id="IPR006680">
    <property type="entry name" value="Amidohydro-rel"/>
</dbReference>
<reference evidence="6" key="1">
    <citation type="submission" date="2022-02" db="EMBL/GenBank/DDBJ databases">
        <title>Halalkalibacter sp. nov. isolated from Lonar Lake, India.</title>
        <authorList>
            <person name="Joshi A."/>
            <person name="Thite S."/>
            <person name="Lodha T."/>
        </authorList>
    </citation>
    <scope>NUCLEOTIDE SEQUENCE</scope>
    <source>
        <strain evidence="6">MEB205</strain>
    </source>
</reference>
<feature type="binding site" evidence="4">
    <location>
        <position position="65"/>
    </location>
    <ligand>
        <name>Zn(2+)</name>
        <dbReference type="ChEBI" id="CHEBI:29105"/>
    </ligand>
</feature>
<dbReference type="InterPro" id="IPR011059">
    <property type="entry name" value="Metal-dep_hydrolase_composite"/>
</dbReference>
<feature type="binding site" evidence="4">
    <location>
        <position position="307"/>
    </location>
    <ligand>
        <name>Zn(2+)</name>
        <dbReference type="ChEBI" id="CHEBI:29105"/>
    </ligand>
</feature>
<feature type="binding site" evidence="4">
    <location>
        <position position="92"/>
    </location>
    <ligand>
        <name>substrate</name>
    </ligand>
</feature>
<dbReference type="GO" id="GO:0046872">
    <property type="term" value="F:metal ion binding"/>
    <property type="evidence" value="ECO:0007669"/>
    <property type="project" value="UniProtKB-KW"/>
</dbReference>
<evidence type="ECO:0000259" key="5">
    <source>
        <dbReference type="Pfam" id="PF01979"/>
    </source>
</evidence>
<dbReference type="SUPFAM" id="SSF51338">
    <property type="entry name" value="Composite domain of metallo-dependent hydrolases"/>
    <property type="match status" value="1"/>
</dbReference>
<comment type="catalytic activity">
    <reaction evidence="4">
        <text>S-methyl-5'-thioadenosine + H2O + H(+) = S-methyl-5'-thioinosine + NH4(+)</text>
        <dbReference type="Rhea" id="RHEA:25025"/>
        <dbReference type="ChEBI" id="CHEBI:15377"/>
        <dbReference type="ChEBI" id="CHEBI:15378"/>
        <dbReference type="ChEBI" id="CHEBI:17509"/>
        <dbReference type="ChEBI" id="CHEBI:28938"/>
        <dbReference type="ChEBI" id="CHEBI:48595"/>
        <dbReference type="EC" id="3.5.4.31"/>
    </reaction>
</comment>
<dbReference type="GO" id="GO:0050270">
    <property type="term" value="F:S-adenosylhomocysteine deaminase activity"/>
    <property type="evidence" value="ECO:0007669"/>
    <property type="project" value="UniProtKB-UniRule"/>
</dbReference>
<dbReference type="Gene3D" id="2.30.40.10">
    <property type="entry name" value="Urease, subunit C, domain 1"/>
    <property type="match status" value="1"/>
</dbReference>
<evidence type="ECO:0000313" key="6">
    <source>
        <dbReference type="EMBL" id="MCL7745792.1"/>
    </source>
</evidence>
<comment type="catalytic activity">
    <reaction evidence="4">
        <text>S-adenosyl-L-homocysteine + H2O + H(+) = S-inosyl-L-homocysteine + NH4(+)</text>
        <dbReference type="Rhea" id="RHEA:20716"/>
        <dbReference type="ChEBI" id="CHEBI:15377"/>
        <dbReference type="ChEBI" id="CHEBI:15378"/>
        <dbReference type="ChEBI" id="CHEBI:28938"/>
        <dbReference type="ChEBI" id="CHEBI:57856"/>
        <dbReference type="ChEBI" id="CHEBI:57985"/>
        <dbReference type="EC" id="3.5.4.28"/>
    </reaction>
</comment>
<dbReference type="RefSeq" id="WP_250094733.1">
    <property type="nucleotide sequence ID" value="NZ_JAKRYL010000002.1"/>
</dbReference>
<feature type="binding site" evidence="4">
    <location>
        <position position="307"/>
    </location>
    <ligand>
        <name>substrate</name>
    </ligand>
</feature>
<comment type="caution">
    <text evidence="4">Lacks conserved residue(s) required for the propagation of feature annotation.</text>
</comment>
<keyword evidence="7" id="KW-1185">Reference proteome</keyword>
<comment type="similarity">
    <text evidence="4">Belongs to the metallo-dependent hydrolases superfamily. MTA/SAH deaminase family.</text>
</comment>
<dbReference type="NCBIfam" id="NF005557">
    <property type="entry name" value="PRK07228.1"/>
    <property type="match status" value="1"/>
</dbReference>
<proteinExistence type="inferred from homology"/>
<dbReference type="Proteomes" id="UP001139150">
    <property type="component" value="Unassembled WGS sequence"/>
</dbReference>
<name>A0A9X1ZY47_9BACI</name>
<comment type="function">
    <text evidence="4">Catalyzes the deamination of 5-methylthioadenosine and S-adenosyl-L-homocysteine into 5-methylthioinosine and S-inosyl-L-homocysteine, respectively. Is also able to deaminate adenosine.</text>
</comment>
<evidence type="ECO:0000256" key="3">
    <source>
        <dbReference type="ARBA" id="ARBA00022833"/>
    </source>
</evidence>
<dbReference type="AlphaFoldDB" id="A0A9X1ZY47"/>